<gene>
    <name evidence="2" type="ORF">IRY55_11900</name>
</gene>
<keyword evidence="1" id="KW-0472">Membrane</keyword>
<dbReference type="EMBL" id="JADKPV010000007">
    <property type="protein sequence ID" value="MBF4502061.1"/>
    <property type="molecule type" value="Genomic_DNA"/>
</dbReference>
<proteinExistence type="predicted"/>
<accession>A0A8J7KFA8</accession>
<dbReference type="RefSeq" id="WP_194563543.1">
    <property type="nucleotide sequence ID" value="NZ_JADKPV010000007.1"/>
</dbReference>
<dbReference type="AlphaFoldDB" id="A0A8J7KFA8"/>
<reference evidence="2" key="1">
    <citation type="submission" date="2020-11" db="EMBL/GenBank/DDBJ databases">
        <title>Multidrug resistant novel bacterium Savagea serpentis sp. nov., isolated from the scats of a vine snake (Ahaetulla nasuta).</title>
        <authorList>
            <person name="Venkata Ramana V."/>
            <person name="Vikas Patil S."/>
            <person name="Yogita Lugani V."/>
        </authorList>
    </citation>
    <scope>NUCLEOTIDE SEQUENCE</scope>
    <source>
        <strain evidence="2">SN6</strain>
    </source>
</reference>
<dbReference type="Proteomes" id="UP000622653">
    <property type="component" value="Unassembled WGS sequence"/>
</dbReference>
<feature type="transmembrane region" description="Helical" evidence="1">
    <location>
        <begin position="26"/>
        <end position="44"/>
    </location>
</feature>
<protein>
    <submittedName>
        <fullName evidence="2">Uncharacterized protein</fullName>
    </submittedName>
</protein>
<name>A0A8J7KFA8_9BACL</name>
<keyword evidence="1" id="KW-0812">Transmembrane</keyword>
<keyword evidence="1" id="KW-1133">Transmembrane helix</keyword>
<evidence type="ECO:0000313" key="3">
    <source>
        <dbReference type="Proteomes" id="UP000622653"/>
    </source>
</evidence>
<organism evidence="2 3">
    <name type="scientific">Savagea serpentis</name>
    <dbReference type="NCBI Taxonomy" id="2785297"/>
    <lineage>
        <taxon>Bacteria</taxon>
        <taxon>Bacillati</taxon>
        <taxon>Bacillota</taxon>
        <taxon>Bacilli</taxon>
        <taxon>Bacillales</taxon>
        <taxon>Caryophanaceae</taxon>
        <taxon>Savagea</taxon>
    </lineage>
</organism>
<evidence type="ECO:0000256" key="1">
    <source>
        <dbReference type="SAM" id="Phobius"/>
    </source>
</evidence>
<evidence type="ECO:0000313" key="2">
    <source>
        <dbReference type="EMBL" id="MBF4502061.1"/>
    </source>
</evidence>
<keyword evidence="3" id="KW-1185">Reference proteome</keyword>
<sequence length="65" mass="7718">MMEIVMTVLLLVSAYFAYTNGMTWIAVLFVVLSLTYVASFVRGWNNAKREMEQRIQQQREEKRKK</sequence>
<comment type="caution">
    <text evidence="2">The sequence shown here is derived from an EMBL/GenBank/DDBJ whole genome shotgun (WGS) entry which is preliminary data.</text>
</comment>